<dbReference type="GO" id="GO:0016020">
    <property type="term" value="C:membrane"/>
    <property type="evidence" value="ECO:0007669"/>
    <property type="project" value="InterPro"/>
</dbReference>
<evidence type="ECO:0000256" key="1">
    <source>
        <dbReference type="ARBA" id="ARBA00001913"/>
    </source>
</evidence>
<evidence type="ECO:0000256" key="8">
    <source>
        <dbReference type="PIRSR" id="PIRSR601382-3"/>
    </source>
</evidence>
<dbReference type="AlphaFoldDB" id="A0AA39Y3T7"/>
<dbReference type="GO" id="GO:0004571">
    <property type="term" value="F:mannosyl-oligosaccharide 1,2-alpha-mannosidase activity"/>
    <property type="evidence" value="ECO:0007669"/>
    <property type="project" value="InterPro"/>
</dbReference>
<keyword evidence="9" id="KW-0326">Glycosidase</keyword>
<dbReference type="PANTHER" id="PTHR11742:SF89">
    <property type="entry name" value="ALPHA-1,2-MANNOSIDASE"/>
    <property type="match status" value="1"/>
</dbReference>
<comment type="pathway">
    <text evidence="2">Protein modification; protein glycosylation.</text>
</comment>
<feature type="binding site" evidence="7">
    <location>
        <position position="527"/>
    </location>
    <ligand>
        <name>Ca(2+)</name>
        <dbReference type="ChEBI" id="CHEBI:29108"/>
    </ligand>
</feature>
<feature type="active site" evidence="6">
    <location>
        <position position="438"/>
    </location>
</feature>
<feature type="region of interest" description="Disordered" evidence="10">
    <location>
        <begin position="1"/>
        <end position="32"/>
    </location>
</feature>
<feature type="active site" evidence="6">
    <location>
        <position position="254"/>
    </location>
</feature>
<evidence type="ECO:0000256" key="10">
    <source>
        <dbReference type="SAM" id="MobiDB-lite"/>
    </source>
</evidence>
<keyword evidence="12" id="KW-1185">Reference proteome</keyword>
<dbReference type="EC" id="3.2.1.-" evidence="9"/>
<dbReference type="SUPFAM" id="SSF48225">
    <property type="entry name" value="Seven-hairpin glycosidases"/>
    <property type="match status" value="1"/>
</dbReference>
<name>A0AA39Y3T7_9PEZI</name>
<proteinExistence type="inferred from homology"/>
<evidence type="ECO:0000256" key="4">
    <source>
        <dbReference type="ARBA" id="ARBA00022801"/>
    </source>
</evidence>
<comment type="cofactor">
    <cofactor evidence="1 7">
        <name>Ca(2+)</name>
        <dbReference type="ChEBI" id="CHEBI:29108"/>
    </cofactor>
</comment>
<dbReference type="GO" id="GO:0005509">
    <property type="term" value="F:calcium ion binding"/>
    <property type="evidence" value="ECO:0007669"/>
    <property type="project" value="InterPro"/>
</dbReference>
<keyword evidence="5 8" id="KW-1015">Disulfide bond</keyword>
<evidence type="ECO:0000256" key="6">
    <source>
        <dbReference type="PIRSR" id="PIRSR601382-1"/>
    </source>
</evidence>
<feature type="disulfide bond" evidence="8">
    <location>
        <begin position="330"/>
        <end position="359"/>
    </location>
</feature>
<dbReference type="GO" id="GO:0036503">
    <property type="term" value="P:ERAD pathway"/>
    <property type="evidence" value="ECO:0007669"/>
    <property type="project" value="UniProtKB-ARBA"/>
</dbReference>
<dbReference type="InterPro" id="IPR001382">
    <property type="entry name" value="Glyco_hydro_47"/>
</dbReference>
<dbReference type="InterPro" id="IPR036026">
    <property type="entry name" value="Seven-hairpin_glycosidases"/>
</dbReference>
<evidence type="ECO:0000256" key="3">
    <source>
        <dbReference type="ARBA" id="ARBA00007658"/>
    </source>
</evidence>
<keyword evidence="4 9" id="KW-0378">Hydrolase</keyword>
<keyword evidence="7" id="KW-0479">Metal-binding</keyword>
<feature type="active site" description="Proton donor" evidence="6">
    <location>
        <position position="373"/>
    </location>
</feature>
<dbReference type="InterPro" id="IPR050749">
    <property type="entry name" value="Glycosyl_Hydrolase_47"/>
</dbReference>
<accession>A0AA39Y3T7</accession>
<feature type="active site" description="Proton donor" evidence="6">
    <location>
        <position position="116"/>
    </location>
</feature>
<dbReference type="InterPro" id="IPR012341">
    <property type="entry name" value="6hp_glycosidase-like_sf"/>
</dbReference>
<dbReference type="Gene3D" id="1.50.10.10">
    <property type="match status" value="1"/>
</dbReference>
<sequence>MSPLPSGKATPLPHIQTTFESETSAEEQTRKRRQDAVKRTFVRCWESYKTRAWMSDEIAPISGGARNPFGGWAATLVDSLDTLWIMGLRQDFGLAVAAAANISFETATIDEVNVFETNIRYLGGFLSAYDLSGDKRLLRKAKEVGDMLYAAFDTPNRLPITRWRMREVAQAQGASQVAHDNVLLAEMGSFSMEFTRLSILTGDPKWFDAAQRISDIFEAQQDSTALPGMWPLVVNAKDGVFNQGDSFTLGAMADSTYEYLPKTYALSGGRLGGYKTMYEKAMAAAGQQNFFRPMVPDEGDILVSAMVNIRRGENGKSRVELDPEGQHLVCFVGGMLAVASKLFDLPDHLRKAQKLVDGCIWTYKALPLGIMPETFHMIPCPSTTGSCPWNETLWKTEILRKHGVDTQDTGQAHKIIAQKRLPKGFTNIGDTRYILRPEAIESVFVLYRTTGQKYLLDAAWAMFEAIEKNTRTELANAALADITVEAGKSAPKIDSMESFWMGETLKYFYLIFSEPDHVNLDEYVFNTEAHPFRIWGA</sequence>
<comment type="similarity">
    <text evidence="3 9">Belongs to the glycosyl hydrolase 47 family.</text>
</comment>
<keyword evidence="7" id="KW-0106">Calcium</keyword>
<dbReference type="Proteomes" id="UP001174936">
    <property type="component" value="Unassembled WGS sequence"/>
</dbReference>
<evidence type="ECO:0000256" key="9">
    <source>
        <dbReference type="RuleBase" id="RU361193"/>
    </source>
</evidence>
<evidence type="ECO:0000256" key="5">
    <source>
        <dbReference type="ARBA" id="ARBA00023157"/>
    </source>
</evidence>
<evidence type="ECO:0000256" key="2">
    <source>
        <dbReference type="ARBA" id="ARBA00004922"/>
    </source>
</evidence>
<evidence type="ECO:0000256" key="7">
    <source>
        <dbReference type="PIRSR" id="PIRSR601382-2"/>
    </source>
</evidence>
<dbReference type="GO" id="GO:0005783">
    <property type="term" value="C:endoplasmic reticulum"/>
    <property type="evidence" value="ECO:0007669"/>
    <property type="project" value="TreeGrafter"/>
</dbReference>
<evidence type="ECO:0000313" key="12">
    <source>
        <dbReference type="Proteomes" id="UP001174936"/>
    </source>
</evidence>
<gene>
    <name evidence="11" type="ORF">B0T16DRAFT_333539</name>
</gene>
<dbReference type="EMBL" id="JAULSV010000005">
    <property type="protein sequence ID" value="KAK0644010.1"/>
    <property type="molecule type" value="Genomic_DNA"/>
</dbReference>
<dbReference type="GO" id="GO:0005975">
    <property type="term" value="P:carbohydrate metabolic process"/>
    <property type="evidence" value="ECO:0007669"/>
    <property type="project" value="InterPro"/>
</dbReference>
<evidence type="ECO:0000313" key="11">
    <source>
        <dbReference type="EMBL" id="KAK0644010.1"/>
    </source>
</evidence>
<comment type="caution">
    <text evidence="11">The sequence shown here is derived from an EMBL/GenBank/DDBJ whole genome shotgun (WGS) entry which is preliminary data.</text>
</comment>
<dbReference type="PRINTS" id="PR00747">
    <property type="entry name" value="GLYHDRLASE47"/>
</dbReference>
<dbReference type="FunFam" id="1.50.10.10:FF:000037">
    <property type="entry name" value="alpha-1,2-Mannosidase"/>
    <property type="match status" value="1"/>
</dbReference>
<reference evidence="11" key="1">
    <citation type="submission" date="2023-06" db="EMBL/GenBank/DDBJ databases">
        <title>Genome-scale phylogeny and comparative genomics of the fungal order Sordariales.</title>
        <authorList>
            <consortium name="Lawrence Berkeley National Laboratory"/>
            <person name="Hensen N."/>
            <person name="Bonometti L."/>
            <person name="Westerberg I."/>
            <person name="Brannstrom I.O."/>
            <person name="Guillou S."/>
            <person name="Cros-Aarteil S."/>
            <person name="Calhoun S."/>
            <person name="Haridas S."/>
            <person name="Kuo A."/>
            <person name="Mondo S."/>
            <person name="Pangilinan J."/>
            <person name="Riley R."/>
            <person name="Labutti K."/>
            <person name="Andreopoulos B."/>
            <person name="Lipzen A."/>
            <person name="Chen C."/>
            <person name="Yanf M."/>
            <person name="Daum C."/>
            <person name="Ng V."/>
            <person name="Clum A."/>
            <person name="Steindorff A."/>
            <person name="Ohm R."/>
            <person name="Martin F."/>
            <person name="Silar P."/>
            <person name="Natvig D."/>
            <person name="Lalanne C."/>
            <person name="Gautier V."/>
            <person name="Ament-Velasquez S.L."/>
            <person name="Kruys A."/>
            <person name="Hutchinson M.I."/>
            <person name="Powell A.J."/>
            <person name="Barry K."/>
            <person name="Miller A.N."/>
            <person name="Grigoriev I.V."/>
            <person name="Debuchy R."/>
            <person name="Gladieux P."/>
            <person name="Thoren M.H."/>
            <person name="Johannesson H."/>
        </authorList>
    </citation>
    <scope>NUCLEOTIDE SEQUENCE</scope>
    <source>
        <strain evidence="11">SMH2532-1</strain>
    </source>
</reference>
<organism evidence="11 12">
    <name type="scientific">Cercophora newfieldiana</name>
    <dbReference type="NCBI Taxonomy" id="92897"/>
    <lineage>
        <taxon>Eukaryota</taxon>
        <taxon>Fungi</taxon>
        <taxon>Dikarya</taxon>
        <taxon>Ascomycota</taxon>
        <taxon>Pezizomycotina</taxon>
        <taxon>Sordariomycetes</taxon>
        <taxon>Sordariomycetidae</taxon>
        <taxon>Sordariales</taxon>
        <taxon>Lasiosphaeriaceae</taxon>
        <taxon>Cercophora</taxon>
    </lineage>
</organism>
<protein>
    <recommendedName>
        <fullName evidence="9">alpha-1,2-Mannosidase</fullName>
        <ecNumber evidence="9">3.2.1.-</ecNumber>
    </recommendedName>
</protein>
<dbReference type="PANTHER" id="PTHR11742">
    <property type="entry name" value="MANNOSYL-OLIGOSACCHARIDE ALPHA-1,2-MANNOSIDASE-RELATED"/>
    <property type="match status" value="1"/>
</dbReference>
<dbReference type="Pfam" id="PF01532">
    <property type="entry name" value="Glyco_hydro_47"/>
    <property type="match status" value="1"/>
</dbReference>